<feature type="compositionally biased region" description="Basic and acidic residues" evidence="1">
    <location>
        <begin position="396"/>
        <end position="424"/>
    </location>
</feature>
<keyword evidence="4" id="KW-1185">Reference proteome</keyword>
<protein>
    <recommendedName>
        <fullName evidence="2">BTB domain-containing protein</fullName>
    </recommendedName>
</protein>
<dbReference type="PROSITE" id="PS50097">
    <property type="entry name" value="BTB"/>
    <property type="match status" value="1"/>
</dbReference>
<proteinExistence type="predicted"/>
<dbReference type="Gene3D" id="3.30.710.10">
    <property type="entry name" value="Potassium Channel Kv1.1, Chain A"/>
    <property type="match status" value="1"/>
</dbReference>
<name>A0A1C7LXN8_GRIFR</name>
<gene>
    <name evidence="3" type="ORF">A0H81_10107</name>
</gene>
<comment type="caution">
    <text evidence="3">The sequence shown here is derived from an EMBL/GenBank/DDBJ whole genome shotgun (WGS) entry which is preliminary data.</text>
</comment>
<evidence type="ECO:0000313" key="4">
    <source>
        <dbReference type="Proteomes" id="UP000092993"/>
    </source>
</evidence>
<dbReference type="EMBL" id="LUGG01000015">
    <property type="protein sequence ID" value="OBZ69485.1"/>
    <property type="molecule type" value="Genomic_DNA"/>
</dbReference>
<feature type="region of interest" description="Disordered" evidence="1">
    <location>
        <begin position="290"/>
        <end position="460"/>
    </location>
</feature>
<dbReference type="InterPro" id="IPR000210">
    <property type="entry name" value="BTB/POZ_dom"/>
</dbReference>
<dbReference type="OrthoDB" id="2593747at2759"/>
<evidence type="ECO:0000256" key="1">
    <source>
        <dbReference type="SAM" id="MobiDB-lite"/>
    </source>
</evidence>
<sequence>MYRSPDSAVEKLKRHSQYYLAGGDIYFLVENFVFRVHKYFFERESGWFREKFSLPASPGQAPRGSSEANPFPLDDLAADDFARFLWVFYNPMYSIYDAKVEDWEVILKLAYDWRFPEVKRLASRQLEKLEIPPVEKIALYQTYELDKKLLIPSFAALCSRTEPLTFAEGTHLGLETALLIARAREWVRGQSMGSSVRSPSPVSVGGEDMVAIIREVFSLPTVPISMSNGVNGTHSRTPSLSTTNGQSSGSTSASSSAAVPNGATSQTGGGVGIAAIGNTTDAAIKDVAGKDKAGAPGEGAESPADESTESGPESKKGNKGNNKGGDVNSYTNITNTTDGVDILVGTSTNTSGGAGAPGNQAASPSGALTGAKNGAVPDNVATQASGARCDVGANGDQKENENEKKSDVESEVKDPSGKSPDTSEKTSNPSEENSLPSGQPAGSSSAEKSEGAPLSDALTAGLAGDDTSAIKNAEIVDVQSTATPSSAQTGGEDGGDVTQPGAQQAEQTSNEMQELEQSSGAQAPSADLAEKQEGDSTKPTDNSGTPVPDQGSTQLNPKVEGDTTLNAPPETGAATGDAVGANGEQLIEL</sequence>
<evidence type="ECO:0000259" key="2">
    <source>
        <dbReference type="PROSITE" id="PS50097"/>
    </source>
</evidence>
<feature type="compositionally biased region" description="Polar residues" evidence="1">
    <location>
        <begin position="478"/>
        <end position="489"/>
    </location>
</feature>
<dbReference type="SUPFAM" id="SSF54695">
    <property type="entry name" value="POZ domain"/>
    <property type="match status" value="1"/>
</dbReference>
<feature type="region of interest" description="Disordered" evidence="1">
    <location>
        <begin position="228"/>
        <end position="269"/>
    </location>
</feature>
<dbReference type="InterPro" id="IPR011333">
    <property type="entry name" value="SKP1/BTB/POZ_sf"/>
</dbReference>
<feature type="region of interest" description="Disordered" evidence="1">
    <location>
        <begin position="474"/>
        <end position="589"/>
    </location>
</feature>
<dbReference type="Proteomes" id="UP000092993">
    <property type="component" value="Unassembled WGS sequence"/>
</dbReference>
<feature type="domain" description="BTB" evidence="2">
    <location>
        <begin position="23"/>
        <end position="97"/>
    </location>
</feature>
<dbReference type="STRING" id="5627.A0A1C7LXN8"/>
<accession>A0A1C7LXN8</accession>
<feature type="compositionally biased region" description="Basic and acidic residues" evidence="1">
    <location>
        <begin position="528"/>
        <end position="538"/>
    </location>
</feature>
<feature type="compositionally biased region" description="Polar residues" evidence="1">
    <location>
        <begin position="500"/>
        <end position="522"/>
    </location>
</feature>
<organism evidence="3 4">
    <name type="scientific">Grifola frondosa</name>
    <name type="common">Maitake</name>
    <name type="synonym">Polyporus frondosus</name>
    <dbReference type="NCBI Taxonomy" id="5627"/>
    <lineage>
        <taxon>Eukaryota</taxon>
        <taxon>Fungi</taxon>
        <taxon>Dikarya</taxon>
        <taxon>Basidiomycota</taxon>
        <taxon>Agaricomycotina</taxon>
        <taxon>Agaricomycetes</taxon>
        <taxon>Polyporales</taxon>
        <taxon>Grifolaceae</taxon>
        <taxon>Grifola</taxon>
    </lineage>
</organism>
<feature type="compositionally biased region" description="Polar residues" evidence="1">
    <location>
        <begin position="425"/>
        <end position="437"/>
    </location>
</feature>
<reference evidence="3 4" key="1">
    <citation type="submission" date="2016-03" db="EMBL/GenBank/DDBJ databases">
        <title>Whole genome sequencing of Grifola frondosa 9006-11.</title>
        <authorList>
            <person name="Min B."/>
            <person name="Park H."/>
            <person name="Kim J.-G."/>
            <person name="Cho H."/>
            <person name="Oh Y.-L."/>
            <person name="Kong W.-S."/>
            <person name="Choi I.-G."/>
        </authorList>
    </citation>
    <scope>NUCLEOTIDE SEQUENCE [LARGE SCALE GENOMIC DNA]</scope>
    <source>
        <strain evidence="3 4">9006-11</strain>
    </source>
</reference>
<evidence type="ECO:0000313" key="3">
    <source>
        <dbReference type="EMBL" id="OBZ69485.1"/>
    </source>
</evidence>
<feature type="compositionally biased region" description="Polar residues" evidence="1">
    <location>
        <begin position="539"/>
        <end position="556"/>
    </location>
</feature>
<feature type="compositionally biased region" description="Polar residues" evidence="1">
    <location>
        <begin position="228"/>
        <end position="238"/>
    </location>
</feature>
<feature type="compositionally biased region" description="Low complexity" evidence="1">
    <location>
        <begin position="239"/>
        <end position="258"/>
    </location>
</feature>
<feature type="compositionally biased region" description="Polar residues" evidence="1">
    <location>
        <begin position="328"/>
        <end position="338"/>
    </location>
</feature>
<dbReference type="AlphaFoldDB" id="A0A1C7LXN8"/>